<protein>
    <submittedName>
        <fullName evidence="2">Uncharacterized protein</fullName>
    </submittedName>
</protein>
<name>A0A5J9TPD8_9POAL</name>
<reference evidence="2 3" key="1">
    <citation type="journal article" date="2019" name="Sci. Rep.">
        <title>A high-quality genome of Eragrostis curvula grass provides insights into Poaceae evolution and supports new strategies to enhance forage quality.</title>
        <authorList>
            <person name="Carballo J."/>
            <person name="Santos B.A.C.M."/>
            <person name="Zappacosta D."/>
            <person name="Garbus I."/>
            <person name="Selva J.P."/>
            <person name="Gallo C.A."/>
            <person name="Diaz A."/>
            <person name="Albertini E."/>
            <person name="Caccamo M."/>
            <person name="Echenique V."/>
        </authorList>
    </citation>
    <scope>NUCLEOTIDE SEQUENCE [LARGE SCALE GENOMIC DNA]</scope>
    <source>
        <strain evidence="3">cv. Victoria</strain>
        <tissue evidence="2">Leaf</tissue>
    </source>
</reference>
<dbReference type="Gramene" id="TVU13107">
    <property type="protein sequence ID" value="TVU13107"/>
    <property type="gene ID" value="EJB05_46783"/>
</dbReference>
<evidence type="ECO:0000313" key="2">
    <source>
        <dbReference type="EMBL" id="TVU13107.1"/>
    </source>
</evidence>
<gene>
    <name evidence="2" type="ORF">EJB05_46783</name>
</gene>
<dbReference type="EMBL" id="RWGY01000039">
    <property type="protein sequence ID" value="TVU13107.1"/>
    <property type="molecule type" value="Genomic_DNA"/>
</dbReference>
<evidence type="ECO:0000256" key="1">
    <source>
        <dbReference type="SAM" id="MobiDB-lite"/>
    </source>
</evidence>
<feature type="non-terminal residue" evidence="2">
    <location>
        <position position="69"/>
    </location>
</feature>
<proteinExistence type="predicted"/>
<comment type="caution">
    <text evidence="2">The sequence shown here is derived from an EMBL/GenBank/DDBJ whole genome shotgun (WGS) entry which is preliminary data.</text>
</comment>
<keyword evidence="3" id="KW-1185">Reference proteome</keyword>
<sequence length="69" mass="7899">MELFKEFHSSQKTGSLSQTVQKALLKALKREKAESRQVEQIVEDQRREIDALQKKDDGAHQDAHPLKGL</sequence>
<feature type="region of interest" description="Disordered" evidence="1">
    <location>
        <begin position="49"/>
        <end position="69"/>
    </location>
</feature>
<dbReference type="AlphaFoldDB" id="A0A5J9TPD8"/>
<evidence type="ECO:0000313" key="3">
    <source>
        <dbReference type="Proteomes" id="UP000324897"/>
    </source>
</evidence>
<dbReference type="Proteomes" id="UP000324897">
    <property type="component" value="Chromosome 3"/>
</dbReference>
<organism evidence="2 3">
    <name type="scientific">Eragrostis curvula</name>
    <name type="common">weeping love grass</name>
    <dbReference type="NCBI Taxonomy" id="38414"/>
    <lineage>
        <taxon>Eukaryota</taxon>
        <taxon>Viridiplantae</taxon>
        <taxon>Streptophyta</taxon>
        <taxon>Embryophyta</taxon>
        <taxon>Tracheophyta</taxon>
        <taxon>Spermatophyta</taxon>
        <taxon>Magnoliopsida</taxon>
        <taxon>Liliopsida</taxon>
        <taxon>Poales</taxon>
        <taxon>Poaceae</taxon>
        <taxon>PACMAD clade</taxon>
        <taxon>Chloridoideae</taxon>
        <taxon>Eragrostideae</taxon>
        <taxon>Eragrostidinae</taxon>
        <taxon>Eragrostis</taxon>
    </lineage>
</organism>
<accession>A0A5J9TPD8</accession>